<name>A0A6P8ZP52_THRPL</name>
<dbReference type="KEGG" id="tpal:117646567"/>
<feature type="signal peptide" evidence="1">
    <location>
        <begin position="1"/>
        <end position="27"/>
    </location>
</feature>
<gene>
    <name evidence="3" type="primary">LOC117646567</name>
</gene>
<accession>A0A6P8ZP52</accession>
<keyword evidence="2" id="KW-1185">Reference proteome</keyword>
<protein>
    <submittedName>
        <fullName evidence="3">Uncharacterized protein LOC117646567</fullName>
    </submittedName>
</protein>
<reference evidence="3" key="1">
    <citation type="submission" date="2025-08" db="UniProtKB">
        <authorList>
            <consortium name="RefSeq"/>
        </authorList>
    </citation>
    <scope>IDENTIFICATION</scope>
    <source>
        <tissue evidence="3">Total insect</tissue>
    </source>
</reference>
<dbReference type="OrthoDB" id="6610714at2759"/>
<evidence type="ECO:0000313" key="2">
    <source>
        <dbReference type="Proteomes" id="UP000515158"/>
    </source>
</evidence>
<sequence length="198" mass="22264">MPPGRTSAASQLASLVVFIAALVVAESRAPATVKKLVPVYYDVGVCSDKPHYTEIQNLTITMDERGAHYVNSAVLLTKEMKSVSKLLVHLTKCTGGKATNLCEYYLRWVWTTGLCHLIPARGMLWSPFYDAFEPPFSCPMKGHYFVRNATLDVDNLKGLFPDMHRHIWPAEFQVYNENADLIGCILFTVEFRYVKGKA</sequence>
<proteinExistence type="predicted"/>
<dbReference type="GeneID" id="117646567"/>
<organism evidence="3">
    <name type="scientific">Thrips palmi</name>
    <name type="common">Melon thrips</name>
    <dbReference type="NCBI Taxonomy" id="161013"/>
    <lineage>
        <taxon>Eukaryota</taxon>
        <taxon>Metazoa</taxon>
        <taxon>Ecdysozoa</taxon>
        <taxon>Arthropoda</taxon>
        <taxon>Hexapoda</taxon>
        <taxon>Insecta</taxon>
        <taxon>Pterygota</taxon>
        <taxon>Neoptera</taxon>
        <taxon>Paraneoptera</taxon>
        <taxon>Thysanoptera</taxon>
        <taxon>Terebrantia</taxon>
        <taxon>Thripoidea</taxon>
        <taxon>Thripidae</taxon>
        <taxon>Thrips</taxon>
    </lineage>
</organism>
<dbReference type="InParanoid" id="A0A6P8ZP52"/>
<dbReference type="RefSeq" id="XP_034243499.1">
    <property type="nucleotide sequence ID" value="XM_034387608.1"/>
</dbReference>
<dbReference type="Proteomes" id="UP000515158">
    <property type="component" value="Unplaced"/>
</dbReference>
<evidence type="ECO:0000313" key="3">
    <source>
        <dbReference type="RefSeq" id="XP_034243499.1"/>
    </source>
</evidence>
<evidence type="ECO:0000256" key="1">
    <source>
        <dbReference type="SAM" id="SignalP"/>
    </source>
</evidence>
<dbReference type="AlphaFoldDB" id="A0A6P8ZP52"/>
<feature type="chain" id="PRO_5027877669" evidence="1">
    <location>
        <begin position="28"/>
        <end position="198"/>
    </location>
</feature>
<keyword evidence="1" id="KW-0732">Signal</keyword>